<evidence type="ECO:0000313" key="2">
    <source>
        <dbReference type="EMBL" id="MFD1704603.1"/>
    </source>
</evidence>
<feature type="region of interest" description="Disordered" evidence="1">
    <location>
        <begin position="22"/>
        <end position="42"/>
    </location>
</feature>
<keyword evidence="3" id="KW-1185">Reference proteome</keyword>
<protein>
    <submittedName>
        <fullName evidence="2">Uncharacterized protein</fullName>
    </submittedName>
</protein>
<dbReference type="EMBL" id="JBHUER010000010">
    <property type="protein sequence ID" value="MFD1704603.1"/>
    <property type="molecule type" value="Genomic_DNA"/>
</dbReference>
<accession>A0ABW4KC40</accession>
<gene>
    <name evidence="2" type="ORF">ACFSCV_16475</name>
</gene>
<sequence length="42" mass="4451">MLLVVVSGYDPSQGDRLTAETFANPHLEDAPHSAAGEVLADR</sequence>
<dbReference type="RefSeq" id="WP_378800649.1">
    <property type="nucleotide sequence ID" value="NZ_JBHUER010000010.1"/>
</dbReference>
<reference evidence="3" key="1">
    <citation type="journal article" date="2019" name="Int. J. Syst. Evol. Microbiol.">
        <title>The Global Catalogue of Microorganisms (GCM) 10K type strain sequencing project: providing services to taxonomists for standard genome sequencing and annotation.</title>
        <authorList>
            <consortium name="The Broad Institute Genomics Platform"/>
            <consortium name="The Broad Institute Genome Sequencing Center for Infectious Disease"/>
            <person name="Wu L."/>
            <person name="Ma J."/>
        </authorList>
    </citation>
    <scope>NUCLEOTIDE SEQUENCE [LARGE SCALE GENOMIC DNA]</scope>
    <source>
        <strain evidence="3">KCTC 23707</strain>
    </source>
</reference>
<name>A0ABW4KC40_9HYPH</name>
<comment type="caution">
    <text evidence="2">The sequence shown here is derived from an EMBL/GenBank/DDBJ whole genome shotgun (WGS) entry which is preliminary data.</text>
</comment>
<evidence type="ECO:0000313" key="3">
    <source>
        <dbReference type="Proteomes" id="UP001597308"/>
    </source>
</evidence>
<evidence type="ECO:0000256" key="1">
    <source>
        <dbReference type="SAM" id="MobiDB-lite"/>
    </source>
</evidence>
<proteinExistence type="predicted"/>
<dbReference type="Proteomes" id="UP001597308">
    <property type="component" value="Unassembled WGS sequence"/>
</dbReference>
<organism evidence="2 3">
    <name type="scientific">Methylopila henanensis</name>
    <dbReference type="NCBI Taxonomy" id="873516"/>
    <lineage>
        <taxon>Bacteria</taxon>
        <taxon>Pseudomonadati</taxon>
        <taxon>Pseudomonadota</taxon>
        <taxon>Alphaproteobacteria</taxon>
        <taxon>Hyphomicrobiales</taxon>
        <taxon>Methylopilaceae</taxon>
        <taxon>Methylopila</taxon>
    </lineage>
</organism>